<dbReference type="EMBL" id="JYDV01000032">
    <property type="protein sequence ID" value="KRZ39753.1"/>
    <property type="molecule type" value="Genomic_DNA"/>
</dbReference>
<evidence type="ECO:0000313" key="1">
    <source>
        <dbReference type="EMBL" id="KRY74578.1"/>
    </source>
</evidence>
<dbReference type="Proteomes" id="UP000054632">
    <property type="component" value="Unassembled WGS sequence"/>
</dbReference>
<comment type="caution">
    <text evidence="1">The sequence shown here is derived from an EMBL/GenBank/DDBJ whole genome shotgun (WGS) entry which is preliminary data.</text>
</comment>
<evidence type="ECO:0000313" key="4">
    <source>
        <dbReference type="Proteomes" id="UP000054826"/>
    </source>
</evidence>
<name>A0A0V1EM99_TRIPS</name>
<dbReference type="AlphaFoldDB" id="A0A0V1EM99"/>
<gene>
    <name evidence="1" type="ORF">T4A_10097</name>
    <name evidence="2" type="ORF">T4C_5803</name>
</gene>
<protein>
    <submittedName>
        <fullName evidence="1">Uncharacterized protein</fullName>
    </submittedName>
</protein>
<sequence length="93" mass="10981">MTANTAASWLDSVVSLEPRKSYIRWQQFCYYKLYWFTAFILHLSHWKHEEKSKRLDQFSELTSDGQVSLENDFTVSAANWTLVATARLYIAIR</sequence>
<organism evidence="1 3">
    <name type="scientific">Trichinella pseudospiralis</name>
    <name type="common">Parasitic roundworm</name>
    <dbReference type="NCBI Taxonomy" id="6337"/>
    <lineage>
        <taxon>Eukaryota</taxon>
        <taxon>Metazoa</taxon>
        <taxon>Ecdysozoa</taxon>
        <taxon>Nematoda</taxon>
        <taxon>Enoplea</taxon>
        <taxon>Dorylaimia</taxon>
        <taxon>Trichinellida</taxon>
        <taxon>Trichinellidae</taxon>
        <taxon>Trichinella</taxon>
    </lineage>
</organism>
<proteinExistence type="predicted"/>
<evidence type="ECO:0000313" key="2">
    <source>
        <dbReference type="EMBL" id="KRZ39753.1"/>
    </source>
</evidence>
<accession>A0A0V1EM99</accession>
<evidence type="ECO:0000313" key="3">
    <source>
        <dbReference type="Proteomes" id="UP000054632"/>
    </source>
</evidence>
<dbReference type="Proteomes" id="UP000054826">
    <property type="component" value="Unassembled WGS sequence"/>
</dbReference>
<dbReference type="EMBL" id="JYDR01000024">
    <property type="protein sequence ID" value="KRY74578.1"/>
    <property type="molecule type" value="Genomic_DNA"/>
</dbReference>
<reference evidence="3 4" key="1">
    <citation type="submission" date="2015-01" db="EMBL/GenBank/DDBJ databases">
        <title>Evolution of Trichinella species and genotypes.</title>
        <authorList>
            <person name="Korhonen P.K."/>
            <person name="Edoardo P."/>
            <person name="Giuseppe L.R."/>
            <person name="Gasser R.B."/>
        </authorList>
    </citation>
    <scope>NUCLEOTIDE SEQUENCE [LARGE SCALE GENOMIC DNA]</scope>
    <source>
        <strain evidence="1">ISS13</strain>
        <strain evidence="2">ISS176</strain>
    </source>
</reference>